<sequence>MARDIQPIFAFNRGVVSRLGLARIDVKRLAMAAQVQTNWLPRVLGAMSLRAGWQYIYGVLNNSPAKYLKFIFATDDTALLELTANTLRISISDVLLTRPAVATTIANGTFAVSLASWTSYDDAGAVSSWVAPNYMQLVGTGTSRAIREQAVAAATPGVEHALRIVIARGPVTMRIGSTSGDDDYVGETVLNEGTHSIAFTPIGTFYVRFFSLNARLVWVSQCTIEAAGVVTLPTPWGASDLSNIRTDQSADVIFAACKNYRQRRIERRGVHPGGRSWSVVKYFSNDGPFQLQNVSPTTLTASAITGNITLTASLPMFKATHVGALFSLTSVGQDVKATGAVNGVFTSAIRVTGIGTARTFSIVITGIAAASTVSLQRSYDNAVWANVGGTWVWTANASTTCADGLDNQIVYYRLILTTRVAPDSVTMELIIGSGSVRGVVRVTDYTSSTSVGAEVLVALGGTSATTIWQEGQWSDKKGWPTAVRIHEGRMWWTGLNGVWGSISDAYDSFDETFVGDAGPINRTVGSGPVDTINWIVSLKGMLLGSQGAEYSVRASSLDEPLTPTNFNMKTSSTQGSGPVDGIKIDQNGYFVNRSNCKVFDLSFDLKAYDYYSTDLMALAPEIGLPGIVRMDCQRLPDTRLHCVRTDGTVIIAVLDKSEDVLAWIPVTTSGFVEDVVILPAIAGNLDDQVYYVVRRTINGATVRYLEKWAQEIDCRGDKQLCKLADAHITYSGAATTVITGLSHLEGQKVVVWADGADVGTDDTVVPWVQRYTVSGGQITLATAASNVVVGLGYTSQFQSAKLGSQGGVTPLNQQKKTHHIGLILADTHPRGVQFGPSFDYLDDMPLIEDGTTVGTATETDYDQNFIEFPGTWTTDSRLCLQGQAPRPCTVVAATLDMDRYS</sequence>
<gene>
    <name evidence="1" type="ORF">UFOVP241_10</name>
</gene>
<name>A0A6J7WVB9_9CAUD</name>
<proteinExistence type="predicted"/>
<protein>
    <submittedName>
        <fullName evidence="1">Uncharacterized protein</fullName>
    </submittedName>
</protein>
<dbReference type="EMBL" id="LR798286">
    <property type="protein sequence ID" value="CAB5220632.1"/>
    <property type="molecule type" value="Genomic_DNA"/>
</dbReference>
<organism evidence="1">
    <name type="scientific">uncultured Caudovirales phage</name>
    <dbReference type="NCBI Taxonomy" id="2100421"/>
    <lineage>
        <taxon>Viruses</taxon>
        <taxon>Duplodnaviria</taxon>
        <taxon>Heunggongvirae</taxon>
        <taxon>Uroviricota</taxon>
        <taxon>Caudoviricetes</taxon>
        <taxon>Peduoviridae</taxon>
        <taxon>Maltschvirus</taxon>
        <taxon>Maltschvirus maltsch</taxon>
    </lineage>
</organism>
<evidence type="ECO:0000313" key="1">
    <source>
        <dbReference type="EMBL" id="CAB5220632.1"/>
    </source>
</evidence>
<accession>A0A6J7WVB9</accession>
<reference evidence="1" key="1">
    <citation type="submission" date="2020-05" db="EMBL/GenBank/DDBJ databases">
        <authorList>
            <person name="Chiriac C."/>
            <person name="Salcher M."/>
            <person name="Ghai R."/>
            <person name="Kavagutti S V."/>
        </authorList>
    </citation>
    <scope>NUCLEOTIDE SEQUENCE</scope>
</reference>